<dbReference type="PROSITE" id="PS50927">
    <property type="entry name" value="BULB_LECTIN"/>
    <property type="match status" value="1"/>
</dbReference>
<evidence type="ECO:0000313" key="3">
    <source>
        <dbReference type="EMBL" id="MCS0584358.1"/>
    </source>
</evidence>
<dbReference type="EMBL" id="JANUGW010000020">
    <property type="protein sequence ID" value="MCS0584358.1"/>
    <property type="molecule type" value="Genomic_DNA"/>
</dbReference>
<dbReference type="InterPro" id="IPR001480">
    <property type="entry name" value="Bulb-type_lectin_dom"/>
</dbReference>
<keyword evidence="1" id="KW-0732">Signal</keyword>
<feature type="chain" id="PRO_5045287728" description="Bulb-type lectin domain-containing protein" evidence="1">
    <location>
        <begin position="21"/>
        <end position="171"/>
    </location>
</feature>
<keyword evidence="4" id="KW-1185">Reference proteome</keyword>
<dbReference type="Proteomes" id="UP001204151">
    <property type="component" value="Unassembled WGS sequence"/>
</dbReference>
<organism evidence="3 4">
    <name type="scientific">Massilia pinisoli</name>
    <dbReference type="NCBI Taxonomy" id="1772194"/>
    <lineage>
        <taxon>Bacteria</taxon>
        <taxon>Pseudomonadati</taxon>
        <taxon>Pseudomonadota</taxon>
        <taxon>Betaproteobacteria</taxon>
        <taxon>Burkholderiales</taxon>
        <taxon>Oxalobacteraceae</taxon>
        <taxon>Telluria group</taxon>
        <taxon>Massilia</taxon>
    </lineage>
</organism>
<comment type="caution">
    <text evidence="3">The sequence shown here is derived from an EMBL/GenBank/DDBJ whole genome shotgun (WGS) entry which is preliminary data.</text>
</comment>
<dbReference type="Gene3D" id="2.90.10.10">
    <property type="entry name" value="Bulb-type lectin domain"/>
    <property type="match status" value="1"/>
</dbReference>
<accession>A0ABT1ZWQ0</accession>
<evidence type="ECO:0000256" key="1">
    <source>
        <dbReference type="SAM" id="SignalP"/>
    </source>
</evidence>
<reference evidence="3 4" key="1">
    <citation type="submission" date="2022-08" db="EMBL/GenBank/DDBJ databases">
        <title>Reclassification of Massilia species as members of the genera Telluria, Duganella, Pseudoduganella, Mokoshia gen. nov. and Zemynaea gen. nov. using orthogonal and non-orthogonal genome-based approaches.</title>
        <authorList>
            <person name="Bowman J.P."/>
        </authorList>
    </citation>
    <scope>NUCLEOTIDE SEQUENCE [LARGE SCALE GENOMIC DNA]</scope>
    <source>
        <strain evidence="3 4">JCM 31316</strain>
    </source>
</reference>
<sequence length="171" mass="17822">MSKKLAFLLGAAIFSSTCLAEDRLEAGQALASGAFLMSASGAYLLSMQSGGTLVLLRQDGSTVRTFANGGTGTILLMAVDGNLVEVTPTGKVVWSTKTNGACPCQHPPALTLLDSGNMIIWAGQPPLLNPKFIWQLGDDPSPLPVNNAMTSYTFPGTRPGSIPDPVMPQSL</sequence>
<evidence type="ECO:0000313" key="4">
    <source>
        <dbReference type="Proteomes" id="UP001204151"/>
    </source>
</evidence>
<feature type="domain" description="Bulb-type lectin" evidence="2">
    <location>
        <begin position="21"/>
        <end position="133"/>
    </location>
</feature>
<protein>
    <recommendedName>
        <fullName evidence="2">Bulb-type lectin domain-containing protein</fullName>
    </recommendedName>
</protein>
<dbReference type="SMART" id="SM00108">
    <property type="entry name" value="B_lectin"/>
    <property type="match status" value="1"/>
</dbReference>
<gene>
    <name evidence="3" type="ORF">NX784_22460</name>
</gene>
<name>A0ABT1ZWQ0_9BURK</name>
<dbReference type="InterPro" id="IPR036426">
    <property type="entry name" value="Bulb-type_lectin_dom_sf"/>
</dbReference>
<dbReference type="RefSeq" id="WP_258818917.1">
    <property type="nucleotide sequence ID" value="NZ_JANUGW010000020.1"/>
</dbReference>
<dbReference type="SUPFAM" id="SSF51110">
    <property type="entry name" value="alpha-D-mannose-specific plant lectins"/>
    <property type="match status" value="1"/>
</dbReference>
<feature type="signal peptide" evidence="1">
    <location>
        <begin position="1"/>
        <end position="20"/>
    </location>
</feature>
<evidence type="ECO:0000259" key="2">
    <source>
        <dbReference type="PROSITE" id="PS50927"/>
    </source>
</evidence>
<proteinExistence type="predicted"/>